<dbReference type="NCBIfam" id="TIGR01496">
    <property type="entry name" value="DHPS"/>
    <property type="match status" value="1"/>
</dbReference>
<keyword evidence="12" id="KW-1185">Reference proteome</keyword>
<evidence type="ECO:0000256" key="1">
    <source>
        <dbReference type="ARBA" id="ARBA00000012"/>
    </source>
</evidence>
<dbReference type="PANTHER" id="PTHR20941:SF1">
    <property type="entry name" value="FOLIC ACID SYNTHESIS PROTEIN FOL1"/>
    <property type="match status" value="1"/>
</dbReference>
<dbReference type="Proteomes" id="UP000217076">
    <property type="component" value="Unassembled WGS sequence"/>
</dbReference>
<dbReference type="OrthoDB" id="9811744at2"/>
<dbReference type="STRING" id="83401.SAMN05421742_10349"/>
<evidence type="ECO:0000313" key="11">
    <source>
        <dbReference type="EMBL" id="SDG85951.1"/>
    </source>
</evidence>
<proteinExistence type="predicted"/>
<dbReference type="InterPro" id="IPR006390">
    <property type="entry name" value="DHP_synth_dom"/>
</dbReference>
<dbReference type="PANTHER" id="PTHR20941">
    <property type="entry name" value="FOLATE SYNTHESIS PROTEINS"/>
    <property type="match status" value="1"/>
</dbReference>
<evidence type="ECO:0000256" key="7">
    <source>
        <dbReference type="ARBA" id="ARBA00022842"/>
    </source>
</evidence>
<dbReference type="Gene3D" id="3.20.20.20">
    <property type="entry name" value="Dihydropteroate synthase-like"/>
    <property type="match status" value="1"/>
</dbReference>
<evidence type="ECO:0000313" key="12">
    <source>
        <dbReference type="Proteomes" id="UP000217076"/>
    </source>
</evidence>
<dbReference type="GO" id="GO:0046872">
    <property type="term" value="F:metal ion binding"/>
    <property type="evidence" value="ECO:0007669"/>
    <property type="project" value="UniProtKB-KW"/>
</dbReference>
<name>A0A1G7XPB2_9PROT</name>
<keyword evidence="7" id="KW-0460">Magnesium</keyword>
<evidence type="ECO:0000256" key="9">
    <source>
        <dbReference type="SAM" id="MobiDB-lite"/>
    </source>
</evidence>
<sequence length="399" mass="40478">MTSAALPTTAPLTHGPLPRGLAETLGQSLGDDPAALEGRLYVAPSGLLRGAPAAAAVAAGRARWLVGGPLAFSGCDVFLRTGAEAGSGIKVSHGGLPELAAWARAEGPAVGRFLADRLSAFQQVPAPLDGMALDRPLVMGILNVTPDSFSDGGDHATAEAAIAHGRAMLAAGADLIDVGGESTRPGAETVPPEAETARVVPVVRALAEAGAVVSIDSRNAATMGAALEAGAALVNDVTALTHDPLALPLVAEHRAPVVLMHIQGRPQTMQADPRYACAPLDVYDWLAGRLAACAEAGIPAERLLLDPGIGFGKTVAHNMELLSHLGLLLGLGAGLLLGVSRKSFIARLDPAEPPPKARLAGSLTAALAGLDQGARILRVHDVAETAQAVAVWRGLNEAA</sequence>
<gene>
    <name evidence="11" type="ORF">SAMN05421742_10349</name>
</gene>
<organism evidence="11 12">
    <name type="scientific">Roseospirillum parvum</name>
    <dbReference type="NCBI Taxonomy" id="83401"/>
    <lineage>
        <taxon>Bacteria</taxon>
        <taxon>Pseudomonadati</taxon>
        <taxon>Pseudomonadota</taxon>
        <taxon>Alphaproteobacteria</taxon>
        <taxon>Rhodospirillales</taxon>
        <taxon>Rhodospirillaceae</taxon>
        <taxon>Roseospirillum</taxon>
    </lineage>
</organism>
<feature type="domain" description="Pterin-binding" evidence="10">
    <location>
        <begin position="136"/>
        <end position="390"/>
    </location>
</feature>
<evidence type="ECO:0000259" key="10">
    <source>
        <dbReference type="PROSITE" id="PS50972"/>
    </source>
</evidence>
<keyword evidence="5" id="KW-0808">Transferase</keyword>
<dbReference type="Pfam" id="PF00809">
    <property type="entry name" value="Pterin_bind"/>
    <property type="match status" value="1"/>
</dbReference>
<feature type="region of interest" description="Disordered" evidence="9">
    <location>
        <begin position="1"/>
        <end position="28"/>
    </location>
</feature>
<evidence type="ECO:0000256" key="6">
    <source>
        <dbReference type="ARBA" id="ARBA00022723"/>
    </source>
</evidence>
<dbReference type="AlphaFoldDB" id="A0A1G7XPB2"/>
<dbReference type="GO" id="GO:0004156">
    <property type="term" value="F:dihydropteroate synthase activity"/>
    <property type="evidence" value="ECO:0007669"/>
    <property type="project" value="UniProtKB-EC"/>
</dbReference>
<dbReference type="InterPro" id="IPR045031">
    <property type="entry name" value="DHP_synth-like"/>
</dbReference>
<evidence type="ECO:0000256" key="2">
    <source>
        <dbReference type="ARBA" id="ARBA00001946"/>
    </source>
</evidence>
<reference evidence="12" key="1">
    <citation type="submission" date="2016-10" db="EMBL/GenBank/DDBJ databases">
        <authorList>
            <person name="Varghese N."/>
            <person name="Submissions S."/>
        </authorList>
    </citation>
    <scope>NUCLEOTIDE SEQUENCE [LARGE SCALE GENOMIC DNA]</scope>
    <source>
        <strain evidence="12">930I</strain>
    </source>
</reference>
<accession>A0A1G7XPB2</accession>
<dbReference type="InterPro" id="IPR011005">
    <property type="entry name" value="Dihydropteroate_synth-like_sf"/>
</dbReference>
<dbReference type="InterPro" id="IPR000489">
    <property type="entry name" value="Pterin-binding_dom"/>
</dbReference>
<dbReference type="PROSITE" id="PS00792">
    <property type="entry name" value="DHPS_1"/>
    <property type="match status" value="1"/>
</dbReference>
<keyword evidence="6" id="KW-0479">Metal-binding</keyword>
<comment type="cofactor">
    <cofactor evidence="2">
        <name>Mg(2+)</name>
        <dbReference type="ChEBI" id="CHEBI:18420"/>
    </cofactor>
</comment>
<dbReference type="PROSITE" id="PS00793">
    <property type="entry name" value="DHPS_2"/>
    <property type="match status" value="1"/>
</dbReference>
<dbReference type="GO" id="GO:0005829">
    <property type="term" value="C:cytosol"/>
    <property type="evidence" value="ECO:0007669"/>
    <property type="project" value="TreeGrafter"/>
</dbReference>
<dbReference type="EMBL" id="FNCV01000003">
    <property type="protein sequence ID" value="SDG85951.1"/>
    <property type="molecule type" value="Genomic_DNA"/>
</dbReference>
<feature type="compositionally biased region" description="Low complexity" evidence="9">
    <location>
        <begin position="1"/>
        <end position="18"/>
    </location>
</feature>
<keyword evidence="8" id="KW-0289">Folate biosynthesis</keyword>
<dbReference type="GO" id="GO:0046656">
    <property type="term" value="P:folic acid biosynthetic process"/>
    <property type="evidence" value="ECO:0007669"/>
    <property type="project" value="UniProtKB-KW"/>
</dbReference>
<dbReference type="GO" id="GO:0046654">
    <property type="term" value="P:tetrahydrofolate biosynthetic process"/>
    <property type="evidence" value="ECO:0007669"/>
    <property type="project" value="TreeGrafter"/>
</dbReference>
<evidence type="ECO:0000256" key="8">
    <source>
        <dbReference type="ARBA" id="ARBA00022909"/>
    </source>
</evidence>
<comment type="pathway">
    <text evidence="3">Cofactor biosynthesis; tetrahydrofolate biosynthesis; 7,8-dihydrofolate from 2-amino-4-hydroxy-6-hydroxymethyl-7,8-dihydropteridine diphosphate and 4-aminobenzoate: step 1/2.</text>
</comment>
<evidence type="ECO:0000256" key="4">
    <source>
        <dbReference type="ARBA" id="ARBA00012458"/>
    </source>
</evidence>
<dbReference type="CDD" id="cd00739">
    <property type="entry name" value="DHPS"/>
    <property type="match status" value="1"/>
</dbReference>
<protein>
    <recommendedName>
        <fullName evidence="4">dihydropteroate synthase</fullName>
        <ecNumber evidence="4">2.5.1.15</ecNumber>
    </recommendedName>
</protein>
<dbReference type="SUPFAM" id="SSF51717">
    <property type="entry name" value="Dihydropteroate synthetase-like"/>
    <property type="match status" value="1"/>
</dbReference>
<dbReference type="RefSeq" id="WP_092616671.1">
    <property type="nucleotide sequence ID" value="NZ_FNCV01000003.1"/>
</dbReference>
<comment type="catalytic activity">
    <reaction evidence="1">
        <text>(7,8-dihydropterin-6-yl)methyl diphosphate + 4-aminobenzoate = 7,8-dihydropteroate + diphosphate</text>
        <dbReference type="Rhea" id="RHEA:19949"/>
        <dbReference type="ChEBI" id="CHEBI:17836"/>
        <dbReference type="ChEBI" id="CHEBI:17839"/>
        <dbReference type="ChEBI" id="CHEBI:33019"/>
        <dbReference type="ChEBI" id="CHEBI:72950"/>
        <dbReference type="EC" id="2.5.1.15"/>
    </reaction>
</comment>
<evidence type="ECO:0000256" key="3">
    <source>
        <dbReference type="ARBA" id="ARBA00004763"/>
    </source>
</evidence>
<dbReference type="PROSITE" id="PS50972">
    <property type="entry name" value="PTERIN_BINDING"/>
    <property type="match status" value="1"/>
</dbReference>
<dbReference type="EC" id="2.5.1.15" evidence="4"/>
<evidence type="ECO:0000256" key="5">
    <source>
        <dbReference type="ARBA" id="ARBA00022679"/>
    </source>
</evidence>